<dbReference type="AlphaFoldDB" id="A0A9P6SZV6"/>
<protein>
    <submittedName>
        <fullName evidence="1">Uncharacterized protein</fullName>
    </submittedName>
</protein>
<reference evidence="1" key="1">
    <citation type="journal article" date="2020" name="Fungal Divers.">
        <title>Resolving the Mortierellaceae phylogeny through synthesis of multi-gene phylogenetics and phylogenomics.</title>
        <authorList>
            <person name="Vandepol N."/>
            <person name="Liber J."/>
            <person name="Desiro A."/>
            <person name="Na H."/>
            <person name="Kennedy M."/>
            <person name="Barry K."/>
            <person name="Grigoriev I.V."/>
            <person name="Miller A.N."/>
            <person name="O'Donnell K."/>
            <person name="Stajich J.E."/>
            <person name="Bonito G."/>
        </authorList>
    </citation>
    <scope>NUCLEOTIDE SEQUENCE</scope>
    <source>
        <strain evidence="1">NRRL 2769</strain>
    </source>
</reference>
<organism evidence="1 2">
    <name type="scientific">Entomortierella chlamydospora</name>
    <dbReference type="NCBI Taxonomy" id="101097"/>
    <lineage>
        <taxon>Eukaryota</taxon>
        <taxon>Fungi</taxon>
        <taxon>Fungi incertae sedis</taxon>
        <taxon>Mucoromycota</taxon>
        <taxon>Mortierellomycotina</taxon>
        <taxon>Mortierellomycetes</taxon>
        <taxon>Mortierellales</taxon>
        <taxon>Mortierellaceae</taxon>
        <taxon>Entomortierella</taxon>
    </lineage>
</organism>
<sequence length="86" mass="9880">MDVRSTINSWTLTQEDAFEKGADRLVPDFSTVTVANKRQLPLLLVEGKVESNRCYQIWDDRTKLGQEMKLALDSVLMLLDSCQFRT</sequence>
<evidence type="ECO:0000313" key="1">
    <source>
        <dbReference type="EMBL" id="KAG0014737.1"/>
    </source>
</evidence>
<proteinExistence type="predicted"/>
<dbReference type="Proteomes" id="UP000703661">
    <property type="component" value="Unassembled WGS sequence"/>
</dbReference>
<name>A0A9P6SZV6_9FUNG</name>
<comment type="caution">
    <text evidence="1">The sequence shown here is derived from an EMBL/GenBank/DDBJ whole genome shotgun (WGS) entry which is preliminary data.</text>
</comment>
<gene>
    <name evidence="1" type="ORF">BGZ80_010250</name>
</gene>
<evidence type="ECO:0000313" key="2">
    <source>
        <dbReference type="Proteomes" id="UP000703661"/>
    </source>
</evidence>
<keyword evidence="2" id="KW-1185">Reference proteome</keyword>
<dbReference type="EMBL" id="JAAAID010000696">
    <property type="protein sequence ID" value="KAG0014737.1"/>
    <property type="molecule type" value="Genomic_DNA"/>
</dbReference>
<accession>A0A9P6SZV6</accession>